<evidence type="ECO:0000313" key="4">
    <source>
        <dbReference type="EMBL" id="BAM04926.1"/>
    </source>
</evidence>
<keyword evidence="1" id="KW-0810">Translation regulation</keyword>
<accession>I0II38</accession>
<evidence type="ECO:0000256" key="2">
    <source>
        <dbReference type="ARBA" id="ARBA00022917"/>
    </source>
</evidence>
<keyword evidence="5" id="KW-1185">Reference proteome</keyword>
<proteinExistence type="predicted"/>
<keyword evidence="4" id="KW-0396">Initiation factor</keyword>
<dbReference type="STRING" id="1142394.PSMK_27670"/>
<dbReference type="GO" id="GO:0006417">
    <property type="term" value="P:regulation of translation"/>
    <property type="evidence" value="ECO:0007669"/>
    <property type="project" value="UniProtKB-KW"/>
</dbReference>
<dbReference type="Pfam" id="PF01253">
    <property type="entry name" value="SUI1"/>
    <property type="match status" value="1"/>
</dbReference>
<dbReference type="InterPro" id="IPR005872">
    <property type="entry name" value="SUI1_arc_bac"/>
</dbReference>
<evidence type="ECO:0000256" key="1">
    <source>
        <dbReference type="ARBA" id="ARBA00022845"/>
    </source>
</evidence>
<dbReference type="AlphaFoldDB" id="I0II38"/>
<feature type="domain" description="SUI1" evidence="3">
    <location>
        <begin position="48"/>
        <end position="108"/>
    </location>
</feature>
<gene>
    <name evidence="4" type="ordered locus">PSMK_27670</name>
</gene>
<organism evidence="4 5">
    <name type="scientific">Phycisphaera mikurensis (strain NBRC 102666 / KCTC 22515 / FYK2301M01)</name>
    <dbReference type="NCBI Taxonomy" id="1142394"/>
    <lineage>
        <taxon>Bacteria</taxon>
        <taxon>Pseudomonadati</taxon>
        <taxon>Planctomycetota</taxon>
        <taxon>Phycisphaerae</taxon>
        <taxon>Phycisphaerales</taxon>
        <taxon>Phycisphaeraceae</taxon>
        <taxon>Phycisphaera</taxon>
    </lineage>
</organism>
<evidence type="ECO:0000259" key="3">
    <source>
        <dbReference type="PROSITE" id="PS50296"/>
    </source>
</evidence>
<keyword evidence="2" id="KW-0648">Protein biosynthesis</keyword>
<dbReference type="Gene3D" id="3.30.780.10">
    <property type="entry name" value="SUI1-like domain"/>
    <property type="match status" value="1"/>
</dbReference>
<dbReference type="OrthoDB" id="9792915at2"/>
<dbReference type="InterPro" id="IPR001950">
    <property type="entry name" value="SUI1"/>
</dbReference>
<sequence length="117" mass="12237">MGLFDGTPLERPVTCQACGLAIGGCACPRDASGAVLRHADQEPRVRRERRRGKWVTVVTRLDPDASDLAGLLKAAKASVSAGGGLRGDGFEVQGDHREALVSLLRERGFSGVKPAGG</sequence>
<dbReference type="RefSeq" id="WP_014438136.1">
    <property type="nucleotide sequence ID" value="NC_017080.1"/>
</dbReference>
<dbReference type="GO" id="GO:0003743">
    <property type="term" value="F:translation initiation factor activity"/>
    <property type="evidence" value="ECO:0007669"/>
    <property type="project" value="UniProtKB-KW"/>
</dbReference>
<dbReference type="PROSITE" id="PS50296">
    <property type="entry name" value="SUI1"/>
    <property type="match status" value="1"/>
</dbReference>
<dbReference type="HOGENOM" id="CLU_082805_4_0_0"/>
<dbReference type="eggNOG" id="COG0023">
    <property type="taxonomic scope" value="Bacteria"/>
</dbReference>
<evidence type="ECO:0000313" key="5">
    <source>
        <dbReference type="Proteomes" id="UP000007881"/>
    </source>
</evidence>
<dbReference type="KEGG" id="phm:PSMK_27670"/>
<dbReference type="InterPro" id="IPR036877">
    <property type="entry name" value="SUI1_dom_sf"/>
</dbReference>
<dbReference type="CDD" id="cd11567">
    <property type="entry name" value="YciH_like"/>
    <property type="match status" value="1"/>
</dbReference>
<protein>
    <submittedName>
        <fullName evidence="4">Putative translation initiation factor</fullName>
    </submittedName>
</protein>
<dbReference type="EMBL" id="AP012338">
    <property type="protein sequence ID" value="BAM04926.1"/>
    <property type="molecule type" value="Genomic_DNA"/>
</dbReference>
<dbReference type="Proteomes" id="UP000007881">
    <property type="component" value="Chromosome"/>
</dbReference>
<reference evidence="4 5" key="1">
    <citation type="submission" date="2012-02" db="EMBL/GenBank/DDBJ databases">
        <title>Complete genome sequence of Phycisphaera mikurensis NBRC 102666.</title>
        <authorList>
            <person name="Ankai A."/>
            <person name="Hosoyama A."/>
            <person name="Terui Y."/>
            <person name="Sekine M."/>
            <person name="Fukai R."/>
            <person name="Kato Y."/>
            <person name="Nakamura S."/>
            <person name="Yamada-Narita S."/>
            <person name="Kawakoshi A."/>
            <person name="Fukunaga Y."/>
            <person name="Yamazaki S."/>
            <person name="Fujita N."/>
        </authorList>
    </citation>
    <scope>NUCLEOTIDE SEQUENCE [LARGE SCALE GENOMIC DNA]</scope>
    <source>
        <strain evidence="5">NBRC 102666 / KCTC 22515 / FYK2301M01</strain>
    </source>
</reference>
<name>I0II38_PHYMF</name>
<dbReference type="SUPFAM" id="SSF55159">
    <property type="entry name" value="eIF1-like"/>
    <property type="match status" value="1"/>
</dbReference>